<comment type="caution">
    <text evidence="2">The sequence shown here is derived from an EMBL/GenBank/DDBJ whole genome shotgun (WGS) entry which is preliminary data.</text>
</comment>
<dbReference type="Proteomes" id="UP000659698">
    <property type="component" value="Unassembled WGS sequence"/>
</dbReference>
<feature type="transmembrane region" description="Helical" evidence="1">
    <location>
        <begin position="116"/>
        <end position="138"/>
    </location>
</feature>
<name>A0ABR6VXY0_9BACT</name>
<proteinExistence type="predicted"/>
<dbReference type="PANTHER" id="PTHR33876:SF4">
    <property type="entry name" value="CHLOROPLAST PROTEIN FOR GROWTH AND FERTILITY 2"/>
    <property type="match status" value="1"/>
</dbReference>
<dbReference type="PANTHER" id="PTHR33876">
    <property type="entry name" value="UNNAMED PRODUCT"/>
    <property type="match status" value="1"/>
</dbReference>
<keyword evidence="1" id="KW-0472">Membrane</keyword>
<feature type="transmembrane region" description="Helical" evidence="1">
    <location>
        <begin position="44"/>
        <end position="69"/>
    </location>
</feature>
<dbReference type="InterPro" id="IPR052776">
    <property type="entry name" value="Chloro_ReproSupport/MetalTrans"/>
</dbReference>
<dbReference type="EMBL" id="JACOAF010000044">
    <property type="protein sequence ID" value="MBC3542000.1"/>
    <property type="molecule type" value="Genomic_DNA"/>
</dbReference>
<sequence length="208" mass="22725">MQTLMPLMFASLVGMGHAFEADHLIAVGNIVSKRDSWLLAMKDGLFWGLGHTTTIVLLGSLIILSQVIFLHSTHYEAGFGYFEAGVGLMLVIMGISRLTNKQNFSRTRTPRYQHSYAYTVGLIHGLAGSGALVISIMGKIENPWLGVAYLIMFGLGSILGMFVAAGLVNIPFTQRMKIGRSVRMGMVVVSSVLCVAYGGWMMYENLIL</sequence>
<feature type="transmembrane region" description="Helical" evidence="1">
    <location>
        <begin position="182"/>
        <end position="203"/>
    </location>
</feature>
<evidence type="ECO:0000313" key="2">
    <source>
        <dbReference type="EMBL" id="MBC3542000.1"/>
    </source>
</evidence>
<evidence type="ECO:0000313" key="3">
    <source>
        <dbReference type="Proteomes" id="UP000659698"/>
    </source>
</evidence>
<organism evidence="2 3">
    <name type="scientific">Rufibacter sediminis</name>
    <dbReference type="NCBI Taxonomy" id="2762756"/>
    <lineage>
        <taxon>Bacteria</taxon>
        <taxon>Pseudomonadati</taxon>
        <taxon>Bacteroidota</taxon>
        <taxon>Cytophagia</taxon>
        <taxon>Cytophagales</taxon>
        <taxon>Hymenobacteraceae</taxon>
        <taxon>Rufibacter</taxon>
    </lineage>
</organism>
<keyword evidence="1" id="KW-1133">Transmembrane helix</keyword>
<accession>A0ABR6VXY0</accession>
<evidence type="ECO:0000256" key="1">
    <source>
        <dbReference type="SAM" id="Phobius"/>
    </source>
</evidence>
<reference evidence="2 3" key="1">
    <citation type="journal article" date="2019" name="Int. J. Syst. Evol. Microbiol.">
        <title>Rufibacter sediminis sp. nov., isolated from freshwater lake sediment.</title>
        <authorList>
            <person name="Qu J.H."/>
            <person name="Zhang L.J."/>
            <person name="Fu Y.H."/>
            <person name="Li H.F."/>
        </authorList>
    </citation>
    <scope>NUCLEOTIDE SEQUENCE [LARGE SCALE GENOMIC DNA]</scope>
    <source>
        <strain evidence="2 3">H-1</strain>
    </source>
</reference>
<protein>
    <submittedName>
        <fullName evidence="2">Urease accessory protein</fullName>
    </submittedName>
</protein>
<gene>
    <name evidence="2" type="ORF">H7U12_20085</name>
</gene>
<keyword evidence="1" id="KW-0812">Transmembrane</keyword>
<feature type="transmembrane region" description="Helical" evidence="1">
    <location>
        <begin position="75"/>
        <end position="95"/>
    </location>
</feature>
<feature type="transmembrane region" description="Helical" evidence="1">
    <location>
        <begin position="144"/>
        <end position="170"/>
    </location>
</feature>
<dbReference type="RefSeq" id="WP_186641458.1">
    <property type="nucleotide sequence ID" value="NZ_JACOAF010000044.1"/>
</dbReference>
<keyword evidence="3" id="KW-1185">Reference proteome</keyword>